<evidence type="ECO:0000313" key="1">
    <source>
        <dbReference type="EMBL" id="QJA52771.1"/>
    </source>
</evidence>
<protein>
    <submittedName>
        <fullName evidence="1">Putative capsid protein</fullName>
    </submittedName>
</protein>
<dbReference type="EMBL" id="MT144367">
    <property type="protein sequence ID" value="QJA52771.1"/>
    <property type="molecule type" value="Genomic_DNA"/>
</dbReference>
<reference evidence="1" key="1">
    <citation type="submission" date="2020-03" db="EMBL/GenBank/DDBJ databases">
        <title>The deep terrestrial virosphere.</title>
        <authorList>
            <person name="Holmfeldt K."/>
            <person name="Nilsson E."/>
            <person name="Simone D."/>
            <person name="Lopez-Fernandez M."/>
            <person name="Wu X."/>
            <person name="de Brujin I."/>
            <person name="Lundin D."/>
            <person name="Andersson A."/>
            <person name="Bertilsson S."/>
            <person name="Dopson M."/>
        </authorList>
    </citation>
    <scope>NUCLEOTIDE SEQUENCE</scope>
    <source>
        <strain evidence="1">TM448A03010</strain>
    </source>
</reference>
<sequence>MDLNDLINYIRKKSILSEITEDAAIENPHAVFNYGVTEVSFSDEDFFKIKTDFSNEDQLRDAYNIINVNICRDFFNVIISHIPEYNQNHNAGKKSVSIDLGTIREPLNVTKNNILDLLYDINTILDESVEVSFNLHTKRYVILPPNLCAMIHKKMIAANGQVAKNISISGLVGEFNGLTLFISNNLPRFNCPSKYYVILGGVYNSILYNIKKQGDVIKIKFYIDKPQDLAMARVSQ</sequence>
<gene>
    <name evidence="1" type="ORF">TM448A03010_0003</name>
</gene>
<dbReference type="AlphaFoldDB" id="A0A6H1ZZE2"/>
<organism evidence="1">
    <name type="scientific">viral metagenome</name>
    <dbReference type="NCBI Taxonomy" id="1070528"/>
    <lineage>
        <taxon>unclassified sequences</taxon>
        <taxon>metagenomes</taxon>
        <taxon>organismal metagenomes</taxon>
    </lineage>
</organism>
<proteinExistence type="predicted"/>
<accession>A0A6H1ZZE2</accession>
<name>A0A6H1ZZE2_9ZZZZ</name>